<dbReference type="RefSeq" id="WP_050434565.1">
    <property type="nucleotide sequence ID" value="NZ_CP012159.1"/>
</dbReference>
<dbReference type="STRING" id="52.CMC5_072550"/>
<keyword evidence="3" id="KW-1185">Reference proteome</keyword>
<feature type="region of interest" description="Disordered" evidence="1">
    <location>
        <begin position="153"/>
        <end position="177"/>
    </location>
</feature>
<proteinExistence type="predicted"/>
<feature type="region of interest" description="Disordered" evidence="1">
    <location>
        <begin position="44"/>
        <end position="78"/>
    </location>
</feature>
<accession>A0A0K1EQX9</accession>
<dbReference type="AlphaFoldDB" id="A0A0K1EQX9"/>
<dbReference type="Proteomes" id="UP000067626">
    <property type="component" value="Chromosome"/>
</dbReference>
<dbReference type="KEGG" id="ccro:CMC5_072550"/>
<organism evidence="2 3">
    <name type="scientific">Chondromyces crocatus</name>
    <dbReference type="NCBI Taxonomy" id="52"/>
    <lineage>
        <taxon>Bacteria</taxon>
        <taxon>Pseudomonadati</taxon>
        <taxon>Myxococcota</taxon>
        <taxon>Polyangia</taxon>
        <taxon>Polyangiales</taxon>
        <taxon>Polyangiaceae</taxon>
        <taxon>Chondromyces</taxon>
    </lineage>
</organism>
<sequence>MNRDDELPPLDDDAASLLRTLQDQSVPGEIVERVRARVDATLALAAPSPDVSGTDSAAGASASASSSSAAPASASSSSVASVASSAGLHAASVKVALVAFALGVGTGVGASRLVAEAPVRVVHEVAYLPAPTPSQTADGVDEATAVVEVPSVLPDAGVGGTDAGRPDAGGATTGRRDRALSEENTLVTRAQSALARGNPGEALEALNEHQRRFPAGQFSQEREAMAIQALARLGRADAARARAATFRARFPDSVLLRTVDAVVSPSP</sequence>
<evidence type="ECO:0000256" key="1">
    <source>
        <dbReference type="SAM" id="MobiDB-lite"/>
    </source>
</evidence>
<protein>
    <submittedName>
        <fullName evidence="2">Uncharacterized protein</fullName>
    </submittedName>
</protein>
<gene>
    <name evidence="2" type="ORF">CMC5_072550</name>
</gene>
<feature type="compositionally biased region" description="Low complexity" evidence="1">
    <location>
        <begin position="56"/>
        <end position="78"/>
    </location>
</feature>
<evidence type="ECO:0000313" key="3">
    <source>
        <dbReference type="Proteomes" id="UP000067626"/>
    </source>
</evidence>
<dbReference type="OrthoDB" id="10013705at2"/>
<name>A0A0K1EQX9_CHOCO</name>
<dbReference type="Gene3D" id="1.25.40.10">
    <property type="entry name" value="Tetratricopeptide repeat domain"/>
    <property type="match status" value="1"/>
</dbReference>
<dbReference type="EMBL" id="CP012159">
    <property type="protein sequence ID" value="AKT43028.1"/>
    <property type="molecule type" value="Genomic_DNA"/>
</dbReference>
<evidence type="ECO:0000313" key="2">
    <source>
        <dbReference type="EMBL" id="AKT43028.1"/>
    </source>
</evidence>
<dbReference type="InterPro" id="IPR011990">
    <property type="entry name" value="TPR-like_helical_dom_sf"/>
</dbReference>
<reference evidence="2 3" key="1">
    <citation type="submission" date="2015-07" db="EMBL/GenBank/DDBJ databases">
        <title>Genome analysis of myxobacterium Chondromyces crocatus Cm c5 reveals a high potential for natural compound synthesis and the genetic basis for the loss of fruiting body formation.</title>
        <authorList>
            <person name="Zaburannyi N."/>
            <person name="Bunk B."/>
            <person name="Maier J."/>
            <person name="Overmann J."/>
            <person name="Mueller R."/>
        </authorList>
    </citation>
    <scope>NUCLEOTIDE SEQUENCE [LARGE SCALE GENOMIC DNA]</scope>
    <source>
        <strain evidence="2 3">Cm c5</strain>
    </source>
</reference>